<evidence type="ECO:0000256" key="2">
    <source>
        <dbReference type="ARBA" id="ARBA00004496"/>
    </source>
</evidence>
<dbReference type="GO" id="GO:0070236">
    <property type="term" value="P:negative regulation of activation-induced cell death of T cells"/>
    <property type="evidence" value="ECO:0007669"/>
    <property type="project" value="TreeGrafter"/>
</dbReference>
<evidence type="ECO:0000256" key="5">
    <source>
        <dbReference type="SAM" id="MobiDB-lite"/>
    </source>
</evidence>
<dbReference type="PANTHER" id="PTHR12348">
    <property type="entry name" value="TSC22"/>
    <property type="match status" value="1"/>
</dbReference>
<dbReference type="Proteomes" id="UP000694556">
    <property type="component" value="Chromosome 10"/>
</dbReference>
<proteinExistence type="predicted"/>
<evidence type="ECO:0000313" key="7">
    <source>
        <dbReference type="Proteomes" id="UP000694556"/>
    </source>
</evidence>
<evidence type="ECO:0000256" key="3">
    <source>
        <dbReference type="ARBA" id="ARBA00022490"/>
    </source>
</evidence>
<dbReference type="AlphaFoldDB" id="A0A8C3B4U0"/>
<name>A0A8C3B4U0_CAIMO</name>
<evidence type="ECO:0000313" key="6">
    <source>
        <dbReference type="Ensembl" id="ENSCMMP00000001694.1"/>
    </source>
</evidence>
<sequence length="363" mass="37435">MSSSPGEECRSPVGLDCCSCCLDLANRSGPEEGAGGENNNPGSPTVSSFRQLQEQLVRKNLNTDKLSSIMRQDSLEPVVRDPCYLFNQGICNRNIDQTLLSILLLFHSLRTLPASLGHRCQRRGAEGPERGMAIPPPYSPSLFRRRDRASGASVVAIDNKIEQAMVSRSPPSPPGGVQGGGPVLWVGVSPGAGGPPSSPACCWAEQLLCLPAAAGRAHWLRLRRSAQGKKGGGMDGGHGKDPPGVCGGQAASPGCWGLAACRPPPGEGGDGCRCLWRWGDGDPGLGGTRVQGMRWGDVGWGWGSSPWGKVLGSHPPGHGRDGSRSFPLAGPCEKPSDVCGAGGGGGAEGANQGTVGEKLPAGA</sequence>
<comment type="subcellular location">
    <subcellularLocation>
        <location evidence="2">Cytoplasm</location>
    </subcellularLocation>
    <subcellularLocation>
        <location evidence="1">Nucleus</location>
    </subcellularLocation>
</comment>
<accession>A0A8C3B4U0</accession>
<keyword evidence="3" id="KW-0963">Cytoplasm</keyword>
<dbReference type="GO" id="GO:0005737">
    <property type="term" value="C:cytoplasm"/>
    <property type="evidence" value="ECO:0007669"/>
    <property type="project" value="UniProtKB-SubCell"/>
</dbReference>
<dbReference type="GO" id="GO:0005634">
    <property type="term" value="C:nucleus"/>
    <property type="evidence" value="ECO:0007669"/>
    <property type="project" value="UniProtKB-SubCell"/>
</dbReference>
<reference evidence="6" key="1">
    <citation type="submission" date="2018-09" db="EMBL/GenBank/DDBJ databases">
        <title>Common duck and Muscovy duck high density SNP chip.</title>
        <authorList>
            <person name="Vignal A."/>
            <person name="Thebault N."/>
            <person name="Warren W.C."/>
        </authorList>
    </citation>
    <scope>NUCLEOTIDE SEQUENCE [LARGE SCALE GENOMIC DNA]</scope>
</reference>
<protein>
    <submittedName>
        <fullName evidence="6">Fatty acid amide hydrolase 2</fullName>
    </submittedName>
</protein>
<organism evidence="6 7">
    <name type="scientific">Cairina moschata</name>
    <name type="common">Muscovy duck</name>
    <dbReference type="NCBI Taxonomy" id="8855"/>
    <lineage>
        <taxon>Eukaryota</taxon>
        <taxon>Metazoa</taxon>
        <taxon>Chordata</taxon>
        <taxon>Craniata</taxon>
        <taxon>Vertebrata</taxon>
        <taxon>Euteleostomi</taxon>
        <taxon>Archelosauria</taxon>
        <taxon>Archosauria</taxon>
        <taxon>Dinosauria</taxon>
        <taxon>Saurischia</taxon>
        <taxon>Theropoda</taxon>
        <taxon>Coelurosauria</taxon>
        <taxon>Aves</taxon>
        <taxon>Neognathae</taxon>
        <taxon>Galloanserae</taxon>
        <taxon>Anseriformes</taxon>
        <taxon>Anatidae</taxon>
        <taxon>Anatinae</taxon>
        <taxon>Cairina</taxon>
    </lineage>
</organism>
<dbReference type="PANTHER" id="PTHR12348:SF24">
    <property type="entry name" value="TSC22 DOMAIN FAMILY PROTEIN 3"/>
    <property type="match status" value="1"/>
</dbReference>
<keyword evidence="4" id="KW-0539">Nucleus</keyword>
<reference evidence="6" key="2">
    <citation type="submission" date="2025-08" db="UniProtKB">
        <authorList>
            <consortium name="Ensembl"/>
        </authorList>
    </citation>
    <scope>IDENTIFICATION</scope>
</reference>
<evidence type="ECO:0000256" key="4">
    <source>
        <dbReference type="ARBA" id="ARBA00023242"/>
    </source>
</evidence>
<evidence type="ECO:0000256" key="1">
    <source>
        <dbReference type="ARBA" id="ARBA00004123"/>
    </source>
</evidence>
<dbReference type="Ensembl" id="ENSCMMT00000001904.1">
    <property type="protein sequence ID" value="ENSCMMP00000001694.1"/>
    <property type="gene ID" value="ENSCMMG00000001122.1"/>
</dbReference>
<keyword evidence="7" id="KW-1185">Reference proteome</keyword>
<feature type="region of interest" description="Disordered" evidence="5">
    <location>
        <begin position="311"/>
        <end position="363"/>
    </location>
</feature>
<reference evidence="6" key="3">
    <citation type="submission" date="2025-09" db="UniProtKB">
        <authorList>
            <consortium name="Ensembl"/>
        </authorList>
    </citation>
    <scope>IDENTIFICATION</scope>
</reference>